<feature type="binding site" evidence="19">
    <location>
        <begin position="158"/>
        <end position="161"/>
    </location>
    <ligand>
        <name>NAD(+)</name>
        <dbReference type="ChEBI" id="CHEBI:57540"/>
    </ligand>
</feature>
<comment type="cofactor">
    <cofactor evidence="2 19">
        <name>NAD(+)</name>
        <dbReference type="ChEBI" id="CHEBI:57540"/>
    </cofactor>
</comment>
<comment type="function">
    <text evidence="4 19">Catalyzes the conversion of 3-deoxy-D-arabino-heptulosonate 7-phosphate (DAHP) to dehydroquinate (DHQ).</text>
</comment>
<dbReference type="Pfam" id="PF24621">
    <property type="entry name" value="DHQS_C"/>
    <property type="match status" value="1"/>
</dbReference>
<evidence type="ECO:0000313" key="24">
    <source>
        <dbReference type="Proteomes" id="UP000292583"/>
    </source>
</evidence>
<feature type="transmembrane region" description="Helical" evidence="20">
    <location>
        <begin position="87"/>
        <end position="107"/>
    </location>
</feature>
<dbReference type="GO" id="GO:0005737">
    <property type="term" value="C:cytoplasm"/>
    <property type="evidence" value="ECO:0007669"/>
    <property type="project" value="UniProtKB-SubCell"/>
</dbReference>
<evidence type="ECO:0000256" key="7">
    <source>
        <dbReference type="ARBA" id="ARBA00005412"/>
    </source>
</evidence>
<evidence type="ECO:0000256" key="1">
    <source>
        <dbReference type="ARBA" id="ARBA00001393"/>
    </source>
</evidence>
<evidence type="ECO:0000256" key="2">
    <source>
        <dbReference type="ARBA" id="ARBA00001911"/>
    </source>
</evidence>
<keyword evidence="10 19" id="KW-0963">Cytoplasm</keyword>
<dbReference type="Gene3D" id="1.20.1090.10">
    <property type="entry name" value="Dehydroquinate synthase-like - alpha domain"/>
    <property type="match status" value="1"/>
</dbReference>
<dbReference type="RefSeq" id="WP_131163274.1">
    <property type="nucleotide sequence ID" value="NZ_QPGQ01000010.1"/>
</dbReference>
<evidence type="ECO:0000313" key="23">
    <source>
        <dbReference type="EMBL" id="TBR82288.1"/>
    </source>
</evidence>
<keyword evidence="11 19" id="KW-0028">Amino-acid biosynthesis</keyword>
<sequence>MQIDIKLKQNSYKVFINELEKLNFDTKVVLLSNARILNLHLKTLKNKIKCKELFIISIEEGEEYKNLQTVEKILNQMFAHHIDRKSILISFGGGVISDIGGFVASIYQRGISFINIPTTLLACVDASVGGKTGVNNQFGKNLIGSFYQPKAVYCQSEFLKTLNDKELSSAMAEVIKMALSFDIRFFKFIQNIDKKLFLSRDDELLSNIIQKSVEIKAKIVSKDEKENHLRMILNYGHTFAHVIENQTFYKKYLHAEAVSIGIHMANILAYHLNLLQKTQIQEINQTLQKFDLPIFYKIPNINAFYQNFFLDKKTKQEKINFILLKKIGKAIIKDDIDKNTILKSLESFT</sequence>
<dbReference type="GO" id="GO:0000166">
    <property type="term" value="F:nucleotide binding"/>
    <property type="evidence" value="ECO:0007669"/>
    <property type="project" value="UniProtKB-KW"/>
</dbReference>
<organism evidence="23 24">
    <name type="scientific">Campylobacter novaezeelandiae</name>
    <dbReference type="NCBI Taxonomy" id="2267891"/>
    <lineage>
        <taxon>Bacteria</taxon>
        <taxon>Pseudomonadati</taxon>
        <taxon>Campylobacterota</taxon>
        <taxon>Epsilonproteobacteria</taxon>
        <taxon>Campylobacterales</taxon>
        <taxon>Campylobacteraceae</taxon>
        <taxon>Campylobacter</taxon>
    </lineage>
</organism>
<evidence type="ECO:0000256" key="13">
    <source>
        <dbReference type="ARBA" id="ARBA00022741"/>
    </source>
</evidence>
<keyword evidence="12 19" id="KW-0479">Metal-binding</keyword>
<proteinExistence type="inferred from homology"/>
<dbReference type="UniPathway" id="UPA00053">
    <property type="reaction ID" value="UER00085"/>
</dbReference>
<evidence type="ECO:0000259" key="22">
    <source>
        <dbReference type="Pfam" id="PF24621"/>
    </source>
</evidence>
<dbReference type="InterPro" id="IPR056179">
    <property type="entry name" value="DHQS_C"/>
</dbReference>
<accession>A0A4Q9JVR3</accession>
<dbReference type="GO" id="GO:0046872">
    <property type="term" value="F:metal ion binding"/>
    <property type="evidence" value="ECO:0007669"/>
    <property type="project" value="UniProtKB-KW"/>
</dbReference>
<comment type="caution">
    <text evidence="23">The sequence shown here is derived from an EMBL/GenBank/DDBJ whole genome shotgun (WGS) entry which is preliminary data.</text>
</comment>
<dbReference type="Proteomes" id="UP000292583">
    <property type="component" value="Unassembled WGS sequence"/>
</dbReference>
<evidence type="ECO:0000256" key="8">
    <source>
        <dbReference type="ARBA" id="ARBA00013031"/>
    </source>
</evidence>
<comment type="pathway">
    <text evidence="6 19">Metabolic intermediate biosynthesis; chorismate biosynthesis; chorismate from D-erythrose 4-phosphate and phosphoenolpyruvate: step 2/7.</text>
</comment>
<comment type="cofactor">
    <cofactor evidence="19">
        <name>Co(2+)</name>
        <dbReference type="ChEBI" id="CHEBI:48828"/>
    </cofactor>
    <cofactor evidence="19">
        <name>Zn(2+)</name>
        <dbReference type="ChEBI" id="CHEBI:29105"/>
    </cofactor>
    <text evidence="19">Binds 1 divalent metal cation per subunit. Can use either Co(2+) or Zn(2+).</text>
</comment>
<keyword evidence="18 19" id="KW-0170">Cobalt</keyword>
<dbReference type="InterPro" id="IPR030963">
    <property type="entry name" value="DHQ_synth_fam"/>
</dbReference>
<dbReference type="InterPro" id="IPR030960">
    <property type="entry name" value="DHQS/DOIS_N"/>
</dbReference>
<feature type="binding site" evidence="19">
    <location>
        <begin position="118"/>
        <end position="119"/>
    </location>
    <ligand>
        <name>NAD(+)</name>
        <dbReference type="ChEBI" id="CHEBI:57540"/>
    </ligand>
</feature>
<keyword evidence="15 19" id="KW-0520">NAD</keyword>
<evidence type="ECO:0000256" key="3">
    <source>
        <dbReference type="ARBA" id="ARBA00001947"/>
    </source>
</evidence>
<gene>
    <name evidence="19" type="primary">aroB</name>
    <name evidence="23" type="ORF">DU473_00160</name>
</gene>
<keyword evidence="16 19" id="KW-0057">Aromatic amino acid biosynthesis</keyword>
<dbReference type="HAMAP" id="MF_00110">
    <property type="entry name" value="DHQ_synthase"/>
    <property type="match status" value="1"/>
</dbReference>
<keyword evidence="20" id="KW-0812">Transmembrane</keyword>
<keyword evidence="13 19" id="KW-0547">Nucleotide-binding</keyword>
<comment type="subcellular location">
    <subcellularLocation>
        <location evidence="5 19">Cytoplasm</location>
    </subcellularLocation>
</comment>
<evidence type="ECO:0000256" key="15">
    <source>
        <dbReference type="ARBA" id="ARBA00023027"/>
    </source>
</evidence>
<dbReference type="FunFam" id="3.40.50.1970:FF:000007">
    <property type="entry name" value="Pentafunctional AROM polypeptide"/>
    <property type="match status" value="1"/>
</dbReference>
<dbReference type="Gene3D" id="3.40.50.1970">
    <property type="match status" value="1"/>
</dbReference>
<evidence type="ECO:0000256" key="20">
    <source>
        <dbReference type="SAM" id="Phobius"/>
    </source>
</evidence>
<keyword evidence="24" id="KW-1185">Reference proteome</keyword>
<evidence type="ECO:0000256" key="12">
    <source>
        <dbReference type="ARBA" id="ARBA00022723"/>
    </source>
</evidence>
<dbReference type="OrthoDB" id="9806583at2"/>
<dbReference type="InterPro" id="IPR016037">
    <property type="entry name" value="DHQ_synth_AroB"/>
</dbReference>
<feature type="binding site" evidence="19">
    <location>
        <position position="131"/>
    </location>
    <ligand>
        <name>NAD(+)</name>
        <dbReference type="ChEBI" id="CHEBI:57540"/>
    </ligand>
</feature>
<keyword evidence="20" id="KW-1133">Transmembrane helix</keyword>
<evidence type="ECO:0000256" key="18">
    <source>
        <dbReference type="ARBA" id="ARBA00023285"/>
    </source>
</evidence>
<feature type="binding site" evidence="19">
    <location>
        <position position="254"/>
    </location>
    <ligand>
        <name>Zn(2+)</name>
        <dbReference type="ChEBI" id="CHEBI:29105"/>
    </ligand>
</feature>
<feature type="binding site" evidence="19">
    <location>
        <begin position="94"/>
        <end position="98"/>
    </location>
    <ligand>
        <name>NAD(+)</name>
        <dbReference type="ChEBI" id="CHEBI:57540"/>
    </ligand>
</feature>
<dbReference type="PANTHER" id="PTHR43622:SF7">
    <property type="entry name" value="3-DEHYDROQUINATE SYNTHASE, CHLOROPLASTIC"/>
    <property type="match status" value="1"/>
</dbReference>
<evidence type="ECO:0000256" key="10">
    <source>
        <dbReference type="ARBA" id="ARBA00022490"/>
    </source>
</evidence>
<dbReference type="NCBIfam" id="TIGR01357">
    <property type="entry name" value="aroB"/>
    <property type="match status" value="1"/>
</dbReference>
<comment type="catalytic activity">
    <reaction evidence="1 19">
        <text>7-phospho-2-dehydro-3-deoxy-D-arabino-heptonate = 3-dehydroquinate + phosphate</text>
        <dbReference type="Rhea" id="RHEA:21968"/>
        <dbReference type="ChEBI" id="CHEBI:32364"/>
        <dbReference type="ChEBI" id="CHEBI:43474"/>
        <dbReference type="ChEBI" id="CHEBI:58394"/>
        <dbReference type="EC" id="4.2.3.4"/>
    </reaction>
</comment>
<keyword evidence="20" id="KW-0472">Membrane</keyword>
<evidence type="ECO:0000256" key="9">
    <source>
        <dbReference type="ARBA" id="ARBA00017684"/>
    </source>
</evidence>
<evidence type="ECO:0000256" key="6">
    <source>
        <dbReference type="ARBA" id="ARBA00004661"/>
    </source>
</evidence>
<evidence type="ECO:0000259" key="21">
    <source>
        <dbReference type="Pfam" id="PF01761"/>
    </source>
</evidence>
<evidence type="ECO:0000256" key="14">
    <source>
        <dbReference type="ARBA" id="ARBA00022833"/>
    </source>
</evidence>
<evidence type="ECO:0000256" key="17">
    <source>
        <dbReference type="ARBA" id="ARBA00023239"/>
    </source>
</evidence>
<dbReference type="GO" id="GO:0008652">
    <property type="term" value="P:amino acid biosynthetic process"/>
    <property type="evidence" value="ECO:0007669"/>
    <property type="project" value="UniProtKB-KW"/>
</dbReference>
<dbReference type="InterPro" id="IPR050071">
    <property type="entry name" value="Dehydroquinate_synthase"/>
</dbReference>
<evidence type="ECO:0000256" key="4">
    <source>
        <dbReference type="ARBA" id="ARBA00003485"/>
    </source>
</evidence>
<dbReference type="GO" id="GO:0003856">
    <property type="term" value="F:3-dehydroquinate synthase activity"/>
    <property type="evidence" value="ECO:0007669"/>
    <property type="project" value="UniProtKB-UniRule"/>
</dbReference>
<dbReference type="EC" id="4.2.3.4" evidence="8 19"/>
<protein>
    <recommendedName>
        <fullName evidence="9 19">3-dehydroquinate synthase</fullName>
        <shortName evidence="19">DHQS</shortName>
        <ecNumber evidence="8 19">4.2.3.4</ecNumber>
    </recommendedName>
</protein>
<name>A0A4Q9JVR3_9BACT</name>
<dbReference type="GO" id="GO:0009423">
    <property type="term" value="P:chorismate biosynthetic process"/>
    <property type="evidence" value="ECO:0007669"/>
    <property type="project" value="UniProtKB-UniRule"/>
</dbReference>
<feature type="domain" description="3-dehydroquinate synthase C-terminal" evidence="22">
    <location>
        <begin position="171"/>
        <end position="314"/>
    </location>
</feature>
<evidence type="ECO:0000256" key="16">
    <source>
        <dbReference type="ARBA" id="ARBA00023141"/>
    </source>
</evidence>
<dbReference type="PIRSF" id="PIRSF001455">
    <property type="entry name" value="DHQ_synth"/>
    <property type="match status" value="1"/>
</dbReference>
<dbReference type="SUPFAM" id="SSF56796">
    <property type="entry name" value="Dehydroquinate synthase-like"/>
    <property type="match status" value="1"/>
</dbReference>
<feature type="binding site" evidence="19">
    <location>
        <position position="140"/>
    </location>
    <ligand>
        <name>NAD(+)</name>
        <dbReference type="ChEBI" id="CHEBI:57540"/>
    </ligand>
</feature>
<dbReference type="Pfam" id="PF01761">
    <property type="entry name" value="DHQ_synthase"/>
    <property type="match status" value="1"/>
</dbReference>
<feature type="domain" description="3-dehydroquinate synthase N-terminal" evidence="21">
    <location>
        <begin position="56"/>
        <end position="168"/>
    </location>
</feature>
<comment type="cofactor">
    <cofactor evidence="3">
        <name>Zn(2+)</name>
        <dbReference type="ChEBI" id="CHEBI:29105"/>
    </cofactor>
</comment>
<comment type="similarity">
    <text evidence="7 19">Belongs to the sugar phosphate cyclases superfamily. Dehydroquinate synthase family.</text>
</comment>
<dbReference type="PANTHER" id="PTHR43622">
    <property type="entry name" value="3-DEHYDROQUINATE SYNTHASE"/>
    <property type="match status" value="1"/>
</dbReference>
<keyword evidence="17 19" id="KW-0456">Lyase</keyword>
<dbReference type="AlphaFoldDB" id="A0A4Q9JVR3"/>
<evidence type="ECO:0000256" key="11">
    <source>
        <dbReference type="ARBA" id="ARBA00022605"/>
    </source>
</evidence>
<feature type="binding site" evidence="19">
    <location>
        <begin position="60"/>
        <end position="65"/>
    </location>
    <ligand>
        <name>NAD(+)</name>
        <dbReference type="ChEBI" id="CHEBI:57540"/>
    </ligand>
</feature>
<keyword evidence="14 19" id="KW-0862">Zinc</keyword>
<dbReference type="CDD" id="cd08195">
    <property type="entry name" value="DHQS"/>
    <property type="match status" value="1"/>
</dbReference>
<feature type="binding site" evidence="19">
    <location>
        <position position="173"/>
    </location>
    <ligand>
        <name>Zn(2+)</name>
        <dbReference type="ChEBI" id="CHEBI:29105"/>
    </ligand>
</feature>
<reference evidence="23 24" key="1">
    <citation type="submission" date="2018-07" db="EMBL/GenBank/DDBJ databases">
        <title>Campylobacter zealandensis sp. nov., isolated from birds and water in New Zealand.</title>
        <authorList>
            <person name="Wilkinson D.A."/>
            <person name="Biggs P.J."/>
            <person name="French N.P."/>
            <person name="Midwinter A.C."/>
        </authorList>
    </citation>
    <scope>NUCLEOTIDE SEQUENCE [LARGE SCALE GENOMIC DNA]</scope>
    <source>
        <strain evidence="23 24">B423b</strain>
    </source>
</reference>
<dbReference type="GO" id="GO:0009073">
    <property type="term" value="P:aromatic amino acid family biosynthetic process"/>
    <property type="evidence" value="ECO:0007669"/>
    <property type="project" value="UniProtKB-KW"/>
</dbReference>
<feature type="binding site" evidence="19">
    <location>
        <position position="237"/>
    </location>
    <ligand>
        <name>Zn(2+)</name>
        <dbReference type="ChEBI" id="CHEBI:29105"/>
    </ligand>
</feature>
<evidence type="ECO:0000256" key="19">
    <source>
        <dbReference type="HAMAP-Rule" id="MF_00110"/>
    </source>
</evidence>
<dbReference type="EMBL" id="QPGR01000001">
    <property type="protein sequence ID" value="TBR82288.1"/>
    <property type="molecule type" value="Genomic_DNA"/>
</dbReference>
<evidence type="ECO:0000256" key="5">
    <source>
        <dbReference type="ARBA" id="ARBA00004496"/>
    </source>
</evidence>